<dbReference type="SUPFAM" id="SSF56112">
    <property type="entry name" value="Protein kinase-like (PK-like)"/>
    <property type="match status" value="1"/>
</dbReference>
<protein>
    <recommendedName>
        <fullName evidence="2">ABC1 atypical kinase-like domain-containing protein</fullName>
    </recommendedName>
</protein>
<dbReference type="PANTHER" id="PTHR43173">
    <property type="entry name" value="ABC1 FAMILY PROTEIN"/>
    <property type="match status" value="1"/>
</dbReference>
<evidence type="ECO:0000256" key="1">
    <source>
        <dbReference type="SAM" id="MobiDB-lite"/>
    </source>
</evidence>
<gene>
    <name evidence="3" type="ORF">CBR_g39924</name>
</gene>
<dbReference type="CDD" id="cd05121">
    <property type="entry name" value="ABC1_ADCK3-like"/>
    <property type="match status" value="1"/>
</dbReference>
<sequence length="488" mass="54438">MEPRAFLCSTPRTITAQLSSLTLARKKTSDSRCATLDRVQINCQPGTFDRQQRRFCQRFDSCNFHRSSIHALWRFRWSTWHIQTRVPGLSRTARGFPLPLHQSFQGAVNIRAVSTTDRRTRRRDRDSQGGINSGELADRLRQLNGLVEDISKTALRTGPRGIQRLFQGVEAAATVGAQWLSKQRRSTQETANITLPGPAELRKFFERMGATYIKLGQFIASTPTLFPDEYVQEFQSCLDQTPPVPFNDIKETIRKDLGRPLEQIYEYIDPTPLASASIAQVHAARLKGTGRDVVIKVLKPGVEDTLTADLNFIYIAARIIEFLSPQIAKGTSMVGIVGDICASMLEEVDFLKEAVNIEAFREYVKNAGLENQAMAPEVFRHATSRRVLTMERLYGVPLTNLEVLKSIVPNPEATLITALNTWFGSLVACETFHADVHAGNVLVLKDGRVGFIDFGKPSFIVPKCQTLPLLPPLAANPPVPRHVLLCSA</sequence>
<dbReference type="InterPro" id="IPR051130">
    <property type="entry name" value="Mito_struct-func_regulator"/>
</dbReference>
<dbReference type="GO" id="GO:0010287">
    <property type="term" value="C:plastoglobule"/>
    <property type="evidence" value="ECO:0007669"/>
    <property type="project" value="TreeGrafter"/>
</dbReference>
<feature type="domain" description="ABC1 atypical kinase-like" evidence="2">
    <location>
        <begin position="239"/>
        <end position="460"/>
    </location>
</feature>
<dbReference type="EMBL" id="BFEA01000044">
    <property type="protein sequence ID" value="GBG63920.1"/>
    <property type="molecule type" value="Genomic_DNA"/>
</dbReference>
<dbReference type="PANTHER" id="PTHR43173:SF22">
    <property type="entry name" value="OS07G0227800 PROTEIN"/>
    <property type="match status" value="1"/>
</dbReference>
<dbReference type="Pfam" id="PF03109">
    <property type="entry name" value="ABC1"/>
    <property type="match status" value="1"/>
</dbReference>
<dbReference type="OrthoDB" id="427480at2759"/>
<name>A0A388K1J6_CHABU</name>
<evidence type="ECO:0000313" key="4">
    <source>
        <dbReference type="Proteomes" id="UP000265515"/>
    </source>
</evidence>
<evidence type="ECO:0000313" key="3">
    <source>
        <dbReference type="EMBL" id="GBG63920.1"/>
    </source>
</evidence>
<comment type="caution">
    <text evidence="3">The sequence shown here is derived from an EMBL/GenBank/DDBJ whole genome shotgun (WGS) entry which is preliminary data.</text>
</comment>
<dbReference type="InterPro" id="IPR004147">
    <property type="entry name" value="ABC1_dom"/>
</dbReference>
<dbReference type="AlphaFoldDB" id="A0A388K1J6"/>
<reference evidence="3 4" key="1">
    <citation type="journal article" date="2018" name="Cell">
        <title>The Chara Genome: Secondary Complexity and Implications for Plant Terrestrialization.</title>
        <authorList>
            <person name="Nishiyama T."/>
            <person name="Sakayama H."/>
            <person name="Vries J.D."/>
            <person name="Buschmann H."/>
            <person name="Saint-Marcoux D."/>
            <person name="Ullrich K.K."/>
            <person name="Haas F.B."/>
            <person name="Vanderstraeten L."/>
            <person name="Becker D."/>
            <person name="Lang D."/>
            <person name="Vosolsobe S."/>
            <person name="Rombauts S."/>
            <person name="Wilhelmsson P.K.I."/>
            <person name="Janitza P."/>
            <person name="Kern R."/>
            <person name="Heyl A."/>
            <person name="Rumpler F."/>
            <person name="Villalobos L.I.A.C."/>
            <person name="Clay J.M."/>
            <person name="Skokan R."/>
            <person name="Toyoda A."/>
            <person name="Suzuki Y."/>
            <person name="Kagoshima H."/>
            <person name="Schijlen E."/>
            <person name="Tajeshwar N."/>
            <person name="Catarino B."/>
            <person name="Hetherington A.J."/>
            <person name="Saltykova A."/>
            <person name="Bonnot C."/>
            <person name="Breuninger H."/>
            <person name="Symeonidi A."/>
            <person name="Radhakrishnan G.V."/>
            <person name="Van Nieuwerburgh F."/>
            <person name="Deforce D."/>
            <person name="Chang C."/>
            <person name="Karol K.G."/>
            <person name="Hedrich R."/>
            <person name="Ulvskov P."/>
            <person name="Glockner G."/>
            <person name="Delwiche C.F."/>
            <person name="Petrasek J."/>
            <person name="Van de Peer Y."/>
            <person name="Friml J."/>
            <person name="Beilby M."/>
            <person name="Dolan L."/>
            <person name="Kohara Y."/>
            <person name="Sugano S."/>
            <person name="Fujiyama A."/>
            <person name="Delaux P.-M."/>
            <person name="Quint M."/>
            <person name="TheiBen G."/>
            <person name="Hagemann M."/>
            <person name="Harholt J."/>
            <person name="Dunand C."/>
            <person name="Zachgo S."/>
            <person name="Langdale J."/>
            <person name="Maumus F."/>
            <person name="Straeten D.V.D."/>
            <person name="Gould S.B."/>
            <person name="Rensing S.A."/>
        </authorList>
    </citation>
    <scope>NUCLEOTIDE SEQUENCE [LARGE SCALE GENOMIC DNA]</scope>
    <source>
        <strain evidence="3 4">S276</strain>
    </source>
</reference>
<dbReference type="GO" id="GO:0005886">
    <property type="term" value="C:plasma membrane"/>
    <property type="evidence" value="ECO:0007669"/>
    <property type="project" value="TreeGrafter"/>
</dbReference>
<dbReference type="Proteomes" id="UP000265515">
    <property type="component" value="Unassembled WGS sequence"/>
</dbReference>
<accession>A0A388K1J6</accession>
<evidence type="ECO:0000259" key="2">
    <source>
        <dbReference type="Pfam" id="PF03109"/>
    </source>
</evidence>
<keyword evidence="4" id="KW-1185">Reference proteome</keyword>
<dbReference type="InterPro" id="IPR011009">
    <property type="entry name" value="Kinase-like_dom_sf"/>
</dbReference>
<organism evidence="3 4">
    <name type="scientific">Chara braunii</name>
    <name type="common">Braun's stonewort</name>
    <dbReference type="NCBI Taxonomy" id="69332"/>
    <lineage>
        <taxon>Eukaryota</taxon>
        <taxon>Viridiplantae</taxon>
        <taxon>Streptophyta</taxon>
        <taxon>Charophyceae</taxon>
        <taxon>Charales</taxon>
        <taxon>Characeae</taxon>
        <taxon>Chara</taxon>
    </lineage>
</organism>
<proteinExistence type="predicted"/>
<dbReference type="STRING" id="69332.A0A388K1J6"/>
<dbReference type="Gramene" id="GBG63920">
    <property type="protein sequence ID" value="GBG63920"/>
    <property type="gene ID" value="CBR_g39924"/>
</dbReference>
<feature type="region of interest" description="Disordered" evidence="1">
    <location>
        <begin position="114"/>
        <end position="134"/>
    </location>
</feature>
<dbReference type="OMA" id="RWSTWHI"/>